<dbReference type="OrthoDB" id="370281at2759"/>
<evidence type="ECO:0000313" key="2">
    <source>
        <dbReference type="EMBL" id="TKR87940.1"/>
    </source>
</evidence>
<proteinExistence type="predicted"/>
<evidence type="ECO:0000256" key="1">
    <source>
        <dbReference type="SAM" id="Phobius"/>
    </source>
</evidence>
<comment type="caution">
    <text evidence="2">The sequence shown here is derived from an EMBL/GenBank/DDBJ whole genome shotgun (WGS) entry which is preliminary data.</text>
</comment>
<dbReference type="STRING" id="34508.A0A4U5NX68"/>
<name>A0A4U5NX68_STECR</name>
<evidence type="ECO:0000313" key="3">
    <source>
        <dbReference type="Proteomes" id="UP000298663"/>
    </source>
</evidence>
<gene>
    <name evidence="2" type="ORF">L596_012266</name>
</gene>
<keyword evidence="1" id="KW-0472">Membrane</keyword>
<organism evidence="2 3">
    <name type="scientific">Steinernema carpocapsae</name>
    <name type="common">Entomopathogenic nematode</name>
    <dbReference type="NCBI Taxonomy" id="34508"/>
    <lineage>
        <taxon>Eukaryota</taxon>
        <taxon>Metazoa</taxon>
        <taxon>Ecdysozoa</taxon>
        <taxon>Nematoda</taxon>
        <taxon>Chromadorea</taxon>
        <taxon>Rhabditida</taxon>
        <taxon>Tylenchina</taxon>
        <taxon>Panagrolaimomorpha</taxon>
        <taxon>Strongyloidoidea</taxon>
        <taxon>Steinernematidae</taxon>
        <taxon>Steinernema</taxon>
    </lineage>
</organism>
<dbReference type="EMBL" id="AZBU02000003">
    <property type="protein sequence ID" value="TKR87940.1"/>
    <property type="molecule type" value="Genomic_DNA"/>
</dbReference>
<protein>
    <submittedName>
        <fullName evidence="2">Uncharacterized protein</fullName>
    </submittedName>
</protein>
<keyword evidence="1" id="KW-1133">Transmembrane helix</keyword>
<reference evidence="2 3" key="2">
    <citation type="journal article" date="2019" name="G3 (Bethesda)">
        <title>Hybrid Assembly of the Genome of the Entomopathogenic Nematode Steinernema carpocapsae Identifies the X-Chromosome.</title>
        <authorList>
            <person name="Serra L."/>
            <person name="Macchietto M."/>
            <person name="Macias-Munoz A."/>
            <person name="McGill C.J."/>
            <person name="Rodriguez I.M."/>
            <person name="Rodriguez B."/>
            <person name="Murad R."/>
            <person name="Mortazavi A."/>
        </authorList>
    </citation>
    <scope>NUCLEOTIDE SEQUENCE [LARGE SCALE GENOMIC DNA]</scope>
    <source>
        <strain evidence="2 3">ALL</strain>
    </source>
</reference>
<feature type="transmembrane region" description="Helical" evidence="1">
    <location>
        <begin position="149"/>
        <end position="170"/>
    </location>
</feature>
<keyword evidence="3" id="KW-1185">Reference proteome</keyword>
<dbReference type="Proteomes" id="UP000298663">
    <property type="component" value="Unassembled WGS sequence"/>
</dbReference>
<feature type="transmembrane region" description="Helical" evidence="1">
    <location>
        <begin position="51"/>
        <end position="73"/>
    </location>
</feature>
<sequence length="197" mass="22189">MASPLTIAMYGWNDSQAVLYNDPIQTGTCLISVSQYVVLGYTPIGRLDKRLLILFGLTMFSIYHVVNMPYPFYGSHMDYIPLGKYAPTGTDRNSVFRSPGSQKSRNDAGSFCLLWKCFQMHFTAFVHVRNSFLASLISGFRIVFEKSGYLWPTSGQLALLVLGMVLVIGFRNRLVALKIVPRSGVPMKYKKGTFYKL</sequence>
<reference evidence="2 3" key="1">
    <citation type="journal article" date="2015" name="Genome Biol.">
        <title>Comparative genomics of Steinernema reveals deeply conserved gene regulatory networks.</title>
        <authorList>
            <person name="Dillman A.R."/>
            <person name="Macchietto M."/>
            <person name="Porter C.F."/>
            <person name="Rogers A."/>
            <person name="Williams B."/>
            <person name="Antoshechkin I."/>
            <person name="Lee M.M."/>
            <person name="Goodwin Z."/>
            <person name="Lu X."/>
            <person name="Lewis E.E."/>
            <person name="Goodrich-Blair H."/>
            <person name="Stock S.P."/>
            <person name="Adams B.J."/>
            <person name="Sternberg P.W."/>
            <person name="Mortazavi A."/>
        </authorList>
    </citation>
    <scope>NUCLEOTIDE SEQUENCE [LARGE SCALE GENOMIC DNA]</scope>
    <source>
        <strain evidence="2 3">ALL</strain>
    </source>
</reference>
<keyword evidence="1" id="KW-0812">Transmembrane</keyword>
<dbReference type="AlphaFoldDB" id="A0A4U5NX68"/>
<accession>A0A4U5NX68</accession>